<evidence type="ECO:0000256" key="7">
    <source>
        <dbReference type="ARBA" id="ARBA00022840"/>
    </source>
</evidence>
<sequence length="562" mass="59446">MRTSSAPNAVCAARATARVAVPAPAALASPTARFPATCVLRKLLGGPGGLGTAGTLRAVTSGNRHRRVDSSRGRRPPRGGPRHCPLTGDVRGDVRRYGRRAQVCPALPSPPAPGHGRIRRTTVRFVRSKSTDGTPPPRPAPASLLRARAARTAAVCTGWWRTWTAWWRGRPRRVRDRESALVLTVLSFAEPLAGVGARFGDLPTRHAPVLAVLLTLGQTLPLALRAGHPALCLALTGLSFGLHQSLGLPQTFGSLGFYLALYSVGAHAERGRRLLIVPAVAAYAVFCAVLHALGSPQRLQDYAVIGLALAAFWGAGTVVRSRRAAEAERRRLAALAATAAERSRLARELHDVVTHHVTAMVVQSDAAPFLMGSPERVTEAMTAISGTGRRALAELRYLLGVLEATGESARDGSGPGGRAPARGDLRDLVEQTRMGGQPVELVEEGERVPLPIGADLAVYRLVQESLTNAMKYASGRPTHVTVGYGSEHVEVEVANAGPDDHTRRGDGPYGDGRRAVPGPEHVSGGRGLGGLRERVSMLGGDFAAGPRTDGGFSVRARIPTRR</sequence>
<feature type="domain" description="Histidine kinase/HSP90-like ATPase" evidence="11">
    <location>
        <begin position="456"/>
        <end position="561"/>
    </location>
</feature>
<dbReference type="GO" id="GO:0016020">
    <property type="term" value="C:membrane"/>
    <property type="evidence" value="ECO:0007669"/>
    <property type="project" value="InterPro"/>
</dbReference>
<feature type="transmembrane region" description="Helical" evidence="10">
    <location>
        <begin position="275"/>
        <end position="293"/>
    </location>
</feature>
<feature type="domain" description="Signal transduction histidine kinase subgroup 3 dimerisation and phosphoacceptor" evidence="12">
    <location>
        <begin position="341"/>
        <end position="404"/>
    </location>
</feature>
<organism evidence="13 14">
    <name type="scientific">Streptomyces shenzhenensis</name>
    <dbReference type="NCBI Taxonomy" id="943815"/>
    <lineage>
        <taxon>Bacteria</taxon>
        <taxon>Bacillati</taxon>
        <taxon>Actinomycetota</taxon>
        <taxon>Actinomycetes</taxon>
        <taxon>Kitasatosporales</taxon>
        <taxon>Streptomycetaceae</taxon>
        <taxon>Streptomyces</taxon>
    </lineage>
</organism>
<proteinExistence type="predicted"/>
<evidence type="ECO:0000259" key="12">
    <source>
        <dbReference type="Pfam" id="PF07730"/>
    </source>
</evidence>
<accession>A0A3M0HU88</accession>
<evidence type="ECO:0000256" key="9">
    <source>
        <dbReference type="SAM" id="MobiDB-lite"/>
    </source>
</evidence>
<dbReference type="Proteomes" id="UP000270471">
    <property type="component" value="Unassembled WGS sequence"/>
</dbReference>
<evidence type="ECO:0000256" key="4">
    <source>
        <dbReference type="ARBA" id="ARBA00022679"/>
    </source>
</evidence>
<feature type="compositionally biased region" description="Basic residues" evidence="9">
    <location>
        <begin position="63"/>
        <end position="81"/>
    </location>
</feature>
<evidence type="ECO:0000256" key="2">
    <source>
        <dbReference type="ARBA" id="ARBA00012438"/>
    </source>
</evidence>
<keyword evidence="10" id="KW-0812">Transmembrane</keyword>
<dbReference type="Gene3D" id="1.20.5.1930">
    <property type="match status" value="1"/>
</dbReference>
<feature type="compositionally biased region" description="Basic and acidic residues" evidence="9">
    <location>
        <begin position="498"/>
        <end position="514"/>
    </location>
</feature>
<evidence type="ECO:0000256" key="1">
    <source>
        <dbReference type="ARBA" id="ARBA00000085"/>
    </source>
</evidence>
<dbReference type="PANTHER" id="PTHR24421">
    <property type="entry name" value="NITRATE/NITRITE SENSOR PROTEIN NARX-RELATED"/>
    <property type="match status" value="1"/>
</dbReference>
<dbReference type="InterPro" id="IPR036890">
    <property type="entry name" value="HATPase_C_sf"/>
</dbReference>
<evidence type="ECO:0000256" key="3">
    <source>
        <dbReference type="ARBA" id="ARBA00022553"/>
    </source>
</evidence>
<keyword evidence="10" id="KW-1133">Transmembrane helix</keyword>
<gene>
    <name evidence="13" type="ORF">CTZ28_41960</name>
</gene>
<feature type="transmembrane region" description="Helical" evidence="10">
    <location>
        <begin position="299"/>
        <end position="319"/>
    </location>
</feature>
<dbReference type="Pfam" id="PF07730">
    <property type="entry name" value="HisKA_3"/>
    <property type="match status" value="1"/>
</dbReference>
<keyword evidence="3" id="KW-0597">Phosphoprotein</keyword>
<keyword evidence="5" id="KW-0547">Nucleotide-binding</keyword>
<dbReference type="EMBL" id="PENI01000047">
    <property type="protein sequence ID" value="RMB80115.1"/>
    <property type="molecule type" value="Genomic_DNA"/>
</dbReference>
<dbReference type="InterPro" id="IPR050482">
    <property type="entry name" value="Sensor_HK_TwoCompSys"/>
</dbReference>
<evidence type="ECO:0000256" key="10">
    <source>
        <dbReference type="SAM" id="Phobius"/>
    </source>
</evidence>
<evidence type="ECO:0000313" key="14">
    <source>
        <dbReference type="Proteomes" id="UP000270471"/>
    </source>
</evidence>
<evidence type="ECO:0000256" key="6">
    <source>
        <dbReference type="ARBA" id="ARBA00022777"/>
    </source>
</evidence>
<dbReference type="EC" id="2.7.13.3" evidence="2"/>
<dbReference type="AlphaFoldDB" id="A0A3M0HU88"/>
<keyword evidence="7" id="KW-0067">ATP-binding</keyword>
<evidence type="ECO:0000313" key="13">
    <source>
        <dbReference type="EMBL" id="RMB80115.1"/>
    </source>
</evidence>
<dbReference type="CDD" id="cd16917">
    <property type="entry name" value="HATPase_UhpB-NarQ-NarX-like"/>
    <property type="match status" value="1"/>
</dbReference>
<dbReference type="PANTHER" id="PTHR24421:SF10">
    <property type="entry name" value="NITRATE_NITRITE SENSOR PROTEIN NARQ"/>
    <property type="match status" value="1"/>
</dbReference>
<feature type="region of interest" description="Disordered" evidence="9">
    <location>
        <begin position="497"/>
        <end position="530"/>
    </location>
</feature>
<dbReference type="InterPro" id="IPR011712">
    <property type="entry name" value="Sig_transdc_His_kin_sub3_dim/P"/>
</dbReference>
<name>A0A3M0HU88_9ACTN</name>
<keyword evidence="14" id="KW-1185">Reference proteome</keyword>
<evidence type="ECO:0000256" key="8">
    <source>
        <dbReference type="ARBA" id="ARBA00023012"/>
    </source>
</evidence>
<comment type="catalytic activity">
    <reaction evidence="1">
        <text>ATP + protein L-histidine = ADP + protein N-phospho-L-histidine.</text>
        <dbReference type="EC" id="2.7.13.3"/>
    </reaction>
</comment>
<keyword evidence="8" id="KW-0902">Two-component regulatory system</keyword>
<dbReference type="Pfam" id="PF02518">
    <property type="entry name" value="HATPase_c"/>
    <property type="match status" value="1"/>
</dbReference>
<keyword evidence="10" id="KW-0472">Membrane</keyword>
<dbReference type="Gene3D" id="3.30.565.10">
    <property type="entry name" value="Histidine kinase-like ATPase, C-terminal domain"/>
    <property type="match status" value="1"/>
</dbReference>
<dbReference type="SUPFAM" id="SSF55874">
    <property type="entry name" value="ATPase domain of HSP90 chaperone/DNA topoisomerase II/histidine kinase"/>
    <property type="match status" value="1"/>
</dbReference>
<dbReference type="InterPro" id="IPR003594">
    <property type="entry name" value="HATPase_dom"/>
</dbReference>
<protein>
    <recommendedName>
        <fullName evidence="2">histidine kinase</fullName>
        <ecNumber evidence="2">2.7.13.3</ecNumber>
    </recommendedName>
</protein>
<feature type="region of interest" description="Disordered" evidence="9">
    <location>
        <begin position="60"/>
        <end position="88"/>
    </location>
</feature>
<dbReference type="GO" id="GO:0046983">
    <property type="term" value="F:protein dimerization activity"/>
    <property type="evidence" value="ECO:0007669"/>
    <property type="project" value="InterPro"/>
</dbReference>
<keyword evidence="6 13" id="KW-0418">Kinase</keyword>
<comment type="caution">
    <text evidence="13">The sequence shown here is derived from an EMBL/GenBank/DDBJ whole genome shotgun (WGS) entry which is preliminary data.</text>
</comment>
<dbReference type="GO" id="GO:0000155">
    <property type="term" value="F:phosphorelay sensor kinase activity"/>
    <property type="evidence" value="ECO:0007669"/>
    <property type="project" value="InterPro"/>
</dbReference>
<dbReference type="OrthoDB" id="227596at2"/>
<reference evidence="13 14" key="1">
    <citation type="submission" date="2017-11" db="EMBL/GenBank/DDBJ databases">
        <title>Draft genome of actinobacteria isolated from guarana (Paullinia cupana (Mart.) Ducke.</title>
        <authorList>
            <person name="Siqueira K.A."/>
            <person name="Liotti R.G."/>
            <person name="Mendes T.A.O."/>
            <person name="Soares M.A."/>
        </authorList>
    </citation>
    <scope>NUCLEOTIDE SEQUENCE [LARGE SCALE GENOMIC DNA]</scope>
    <source>
        <strain evidence="13 14">193</strain>
    </source>
</reference>
<keyword evidence="4" id="KW-0808">Transferase</keyword>
<dbReference type="GO" id="GO:0005524">
    <property type="term" value="F:ATP binding"/>
    <property type="evidence" value="ECO:0007669"/>
    <property type="project" value="UniProtKB-KW"/>
</dbReference>
<evidence type="ECO:0000259" key="11">
    <source>
        <dbReference type="Pfam" id="PF02518"/>
    </source>
</evidence>
<evidence type="ECO:0000256" key="5">
    <source>
        <dbReference type="ARBA" id="ARBA00022741"/>
    </source>
</evidence>